<protein>
    <submittedName>
        <fullName evidence="1">Uncharacterized protein</fullName>
    </submittedName>
</protein>
<dbReference type="AlphaFoldDB" id="A0A0A9HAS1"/>
<evidence type="ECO:0000313" key="1">
    <source>
        <dbReference type="EMBL" id="JAE32909.1"/>
    </source>
</evidence>
<dbReference type="EMBL" id="GBRH01164987">
    <property type="protein sequence ID" value="JAE32909.1"/>
    <property type="molecule type" value="Transcribed_RNA"/>
</dbReference>
<reference evidence="1" key="2">
    <citation type="journal article" date="2015" name="Data Brief">
        <title>Shoot transcriptome of the giant reed, Arundo donax.</title>
        <authorList>
            <person name="Barrero R.A."/>
            <person name="Guerrero F.D."/>
            <person name="Moolhuijzen P."/>
            <person name="Goolsby J.A."/>
            <person name="Tidwell J."/>
            <person name="Bellgard S.E."/>
            <person name="Bellgard M.I."/>
        </authorList>
    </citation>
    <scope>NUCLEOTIDE SEQUENCE</scope>
    <source>
        <tissue evidence="1">Shoot tissue taken approximately 20 cm above the soil surface</tissue>
    </source>
</reference>
<proteinExistence type="predicted"/>
<name>A0A0A9HAS1_ARUDO</name>
<reference evidence="1" key="1">
    <citation type="submission" date="2014-09" db="EMBL/GenBank/DDBJ databases">
        <authorList>
            <person name="Magalhaes I.L.F."/>
            <person name="Oliveira U."/>
            <person name="Santos F.R."/>
            <person name="Vidigal T.H.D.A."/>
            <person name="Brescovit A.D."/>
            <person name="Santos A.J."/>
        </authorList>
    </citation>
    <scope>NUCLEOTIDE SEQUENCE</scope>
    <source>
        <tissue evidence="1">Shoot tissue taken approximately 20 cm above the soil surface</tissue>
    </source>
</reference>
<organism evidence="1">
    <name type="scientific">Arundo donax</name>
    <name type="common">Giant reed</name>
    <name type="synonym">Donax arundinaceus</name>
    <dbReference type="NCBI Taxonomy" id="35708"/>
    <lineage>
        <taxon>Eukaryota</taxon>
        <taxon>Viridiplantae</taxon>
        <taxon>Streptophyta</taxon>
        <taxon>Embryophyta</taxon>
        <taxon>Tracheophyta</taxon>
        <taxon>Spermatophyta</taxon>
        <taxon>Magnoliopsida</taxon>
        <taxon>Liliopsida</taxon>
        <taxon>Poales</taxon>
        <taxon>Poaceae</taxon>
        <taxon>PACMAD clade</taxon>
        <taxon>Arundinoideae</taxon>
        <taxon>Arundineae</taxon>
        <taxon>Arundo</taxon>
    </lineage>
</organism>
<accession>A0A0A9HAS1</accession>
<sequence>MFSTELDMNSYNKPEEVKHLGKDKKSTSLHYIHASFICICMQHHLFYRNTQNFFLPDAMVG</sequence>